<feature type="active site" evidence="5">
    <location>
        <position position="352"/>
    </location>
</feature>
<dbReference type="AlphaFoldDB" id="A0AAV5B3D3"/>
<dbReference type="InterPro" id="IPR010280">
    <property type="entry name" value="U5_MeTrfase_fam"/>
</dbReference>
<dbReference type="EMBL" id="BQKC01000001">
    <property type="protein sequence ID" value="GJM56090.1"/>
    <property type="molecule type" value="Genomic_DNA"/>
</dbReference>
<proteinExistence type="inferred from homology"/>
<keyword evidence="1 4" id="KW-0489">Methyltransferase</keyword>
<dbReference type="PANTHER" id="PTHR11061">
    <property type="entry name" value="RNA M5U METHYLTRANSFERASE"/>
    <property type="match status" value="1"/>
</dbReference>
<evidence type="ECO:0000313" key="6">
    <source>
        <dbReference type="EMBL" id="GJM56090.1"/>
    </source>
</evidence>
<dbReference type="PROSITE" id="PS51687">
    <property type="entry name" value="SAM_MT_RNA_M5U"/>
    <property type="match status" value="1"/>
</dbReference>
<dbReference type="GO" id="GO:0070475">
    <property type="term" value="P:rRNA base methylation"/>
    <property type="evidence" value="ECO:0007669"/>
    <property type="project" value="TreeGrafter"/>
</dbReference>
<comment type="caution">
    <text evidence="6">The sequence shown here is derived from an EMBL/GenBank/DDBJ whole genome shotgun (WGS) entry which is preliminary data.</text>
</comment>
<dbReference type="Gene3D" id="2.40.50.1070">
    <property type="match status" value="1"/>
</dbReference>
<feature type="binding site" evidence="4">
    <location>
        <position position="276"/>
    </location>
    <ligand>
        <name>S-adenosyl-L-methionine</name>
        <dbReference type="ChEBI" id="CHEBI:59789"/>
    </ligand>
</feature>
<dbReference type="GO" id="GO:0070041">
    <property type="term" value="F:rRNA (uridine-C5-)-methyltransferase activity"/>
    <property type="evidence" value="ECO:0007669"/>
    <property type="project" value="TreeGrafter"/>
</dbReference>
<evidence type="ECO:0000256" key="4">
    <source>
        <dbReference type="PROSITE-ProRule" id="PRU01024"/>
    </source>
</evidence>
<evidence type="ECO:0000256" key="2">
    <source>
        <dbReference type="ARBA" id="ARBA00022679"/>
    </source>
</evidence>
<reference evidence="6" key="1">
    <citation type="journal article" date="2022" name="Int. J. Syst. Evol. Microbiol.">
        <title>Granulimonas faecalis gen. nov., sp. nov., and Leptogranulimonas caecicola gen. nov., sp. nov., novel lactate-producing Atopobiaceae bacteria isolated from mouse intestines, and an emended description of the family Atopobiaceae.</title>
        <authorList>
            <person name="Morinaga K."/>
            <person name="Kusada H."/>
            <person name="Sakamoto S."/>
            <person name="Murakami T."/>
            <person name="Toyoda A."/>
            <person name="Mori H."/>
            <person name="Meng X.Y."/>
            <person name="Takashino M."/>
            <person name="Murotomi K."/>
            <person name="Tamaki H."/>
        </authorList>
    </citation>
    <scope>NUCLEOTIDE SEQUENCE</scope>
    <source>
        <strain evidence="6">OPF53</strain>
    </source>
</reference>
<dbReference type="Pfam" id="PF05958">
    <property type="entry name" value="tRNA_U5-meth_tr"/>
    <property type="match status" value="1"/>
</dbReference>
<organism evidence="6 7">
    <name type="scientific">Granulimonas faecalis</name>
    <dbReference type="NCBI Taxonomy" id="2894155"/>
    <lineage>
        <taxon>Bacteria</taxon>
        <taxon>Bacillati</taxon>
        <taxon>Actinomycetota</taxon>
        <taxon>Coriobacteriia</taxon>
        <taxon>Coriobacteriales</taxon>
        <taxon>Kribbibacteriaceae</taxon>
        <taxon>Granulimonas</taxon>
    </lineage>
</organism>
<dbReference type="RefSeq" id="WP_135978377.1">
    <property type="nucleotide sequence ID" value="NZ_BQKC01000001.1"/>
</dbReference>
<dbReference type="PROSITE" id="PS01230">
    <property type="entry name" value="TRMA_1"/>
    <property type="match status" value="1"/>
</dbReference>
<dbReference type="Proteomes" id="UP001055025">
    <property type="component" value="Unassembled WGS sequence"/>
</dbReference>
<evidence type="ECO:0000256" key="5">
    <source>
        <dbReference type="PROSITE-ProRule" id="PRU10015"/>
    </source>
</evidence>
<feature type="binding site" evidence="4">
    <location>
        <position position="253"/>
    </location>
    <ligand>
        <name>S-adenosyl-L-methionine</name>
        <dbReference type="ChEBI" id="CHEBI:59789"/>
    </ligand>
</feature>
<comment type="similarity">
    <text evidence="4">Belongs to the class I-like SAM-binding methyltransferase superfamily. RNA M5U methyltransferase family.</text>
</comment>
<feature type="active site" description="Nucleophile" evidence="4">
    <location>
        <position position="352"/>
    </location>
</feature>
<dbReference type="InterPro" id="IPR029063">
    <property type="entry name" value="SAM-dependent_MTases_sf"/>
</dbReference>
<keyword evidence="2 4" id="KW-0808">Transferase</keyword>
<evidence type="ECO:0000256" key="1">
    <source>
        <dbReference type="ARBA" id="ARBA00022603"/>
    </source>
</evidence>
<dbReference type="CDD" id="cd02440">
    <property type="entry name" value="AdoMet_MTases"/>
    <property type="match status" value="1"/>
</dbReference>
<feature type="binding site" evidence="4">
    <location>
        <position position="325"/>
    </location>
    <ligand>
        <name>S-adenosyl-L-methionine</name>
        <dbReference type="ChEBI" id="CHEBI:59789"/>
    </ligand>
</feature>
<evidence type="ECO:0000256" key="3">
    <source>
        <dbReference type="ARBA" id="ARBA00022691"/>
    </source>
</evidence>
<sequence>MGFATPTCPIAKRCGGCEWLAVPYPIQLRRKREAVVGLFSDLLDSGASEAAPGDVAIVGMEAPRGYRHKAATPFSPGKGGMIRSGFYERGTHRIVPCAACLAEDPRCRPILNDMARVAERLKIRAYDEDKGRGMLRHAVVRTGWRTEEGLLTVVTNGNTLAHGRELAEAVAEAAPLRLSVVQNINQRRTNAILGPTSKPLLGPGVMHDSLLGVTFEIGPTSFYQTNPEQTEALYRLAIDGARLEPGQTLLDAYCGIGTIGLCAAKAVDGVSVVGVERVEGAVADARRNARANGLGGRARFVCADATAYLADSKHNRTGFDVVVLDPPRAGATEAFLSACDASGCGRIVYVSCNPVTQRRDLDFLVGRGWLLESLTVVDMFPHTKHAETVAALRRR</sequence>
<dbReference type="NCBIfam" id="TIGR00479">
    <property type="entry name" value="rumA"/>
    <property type="match status" value="1"/>
</dbReference>
<name>A0AAV5B3D3_9ACTN</name>
<accession>A0AAV5B3D3</accession>
<keyword evidence="3 4" id="KW-0949">S-adenosyl-L-methionine</keyword>
<protein>
    <submittedName>
        <fullName evidence="6">23S rRNA (Uracil(1939)-C(5))-methyltransferase RlmD</fullName>
    </submittedName>
</protein>
<dbReference type="Gene3D" id="3.40.50.150">
    <property type="entry name" value="Vaccinia Virus protein VP39"/>
    <property type="match status" value="1"/>
</dbReference>
<dbReference type="InterPro" id="IPR030390">
    <property type="entry name" value="MeTrfase_TrmA_AS"/>
</dbReference>
<keyword evidence="7" id="KW-1185">Reference proteome</keyword>
<evidence type="ECO:0000313" key="7">
    <source>
        <dbReference type="Proteomes" id="UP001055025"/>
    </source>
</evidence>
<feature type="binding site" evidence="4">
    <location>
        <position position="224"/>
    </location>
    <ligand>
        <name>S-adenosyl-L-methionine</name>
        <dbReference type="ChEBI" id="CHEBI:59789"/>
    </ligand>
</feature>
<gene>
    <name evidence="6" type="primary">rlmD</name>
    <name evidence="6" type="ORF">ATOP_17450</name>
</gene>
<dbReference type="SUPFAM" id="SSF53335">
    <property type="entry name" value="S-adenosyl-L-methionine-dependent methyltransferases"/>
    <property type="match status" value="1"/>
</dbReference>
<dbReference type="PANTHER" id="PTHR11061:SF30">
    <property type="entry name" value="TRNA (URACIL(54)-C(5))-METHYLTRANSFERASE"/>
    <property type="match status" value="1"/>
</dbReference>